<dbReference type="PATRIC" id="fig|94132.3.peg.3896"/>
<dbReference type="InterPro" id="IPR011042">
    <property type="entry name" value="6-blade_b-propeller_TolB-like"/>
</dbReference>
<dbReference type="AlphaFoldDB" id="A0A127JXB9"/>
<dbReference type="EMBL" id="CP010951">
    <property type="protein sequence ID" value="AMO24561.1"/>
    <property type="molecule type" value="Genomic_DNA"/>
</dbReference>
<dbReference type="OrthoDB" id="9770043at2"/>
<sequence>MTELATGFANPWSLAFLPDGRMLVTERAGRMSLLASNGALIGPVGGVPAVLAQGQGGLLDVALDPAFASNRRIYFSFAEQDAGNASLNGTAVARAVLDTEARTLSAVTVIFRQLPKAASAGHFGSRLVFDRSGNLFVTLGERLLDTERGFAQDLTRGHGKVMRITTDGAPAPGNPSWTQAGAQPAIWSYGHRNVQGATLHPATGELWISEHGAQGGDEVNRVLAGRNYGWPLASRSQEYGTTQPVGPASLPGMEDPLWVWETVTGAPWTGGAKSSIAPAGMAFYTGTAVPQWQGSLFVTSLAGMALWRLTLSGNTVVAQERLLAGRNERLRDVKQGPDGALYLLTDEAPNGKLLRYLP</sequence>
<dbReference type="PANTHER" id="PTHR19328:SF75">
    <property type="entry name" value="ALDOSE SUGAR DEHYDROGENASE YLII"/>
    <property type="match status" value="1"/>
</dbReference>
<accession>A0A127JXB9</accession>
<dbReference type="InterPro" id="IPR012938">
    <property type="entry name" value="Glc/Sorbosone_DH"/>
</dbReference>
<dbReference type="SUPFAM" id="SSF50952">
    <property type="entry name" value="Soluble quinoprotein glucose dehydrogenase"/>
    <property type="match status" value="1"/>
</dbReference>
<evidence type="ECO:0000313" key="2">
    <source>
        <dbReference type="EMBL" id="AMO24561.1"/>
    </source>
</evidence>
<name>A0A127JXB9_9BURK</name>
<organism evidence="2 3">
    <name type="scientific">Ramlibacter tataouinensis</name>
    <dbReference type="NCBI Taxonomy" id="94132"/>
    <lineage>
        <taxon>Bacteria</taxon>
        <taxon>Pseudomonadati</taxon>
        <taxon>Pseudomonadota</taxon>
        <taxon>Betaproteobacteria</taxon>
        <taxon>Burkholderiales</taxon>
        <taxon>Comamonadaceae</taxon>
        <taxon>Ramlibacter</taxon>
    </lineage>
</organism>
<dbReference type="Proteomes" id="UP000070433">
    <property type="component" value="Chromosome"/>
</dbReference>
<reference evidence="2 3" key="1">
    <citation type="journal article" date="2014" name="Int. J. Syst. Evol. Microbiol.">
        <title>Ramlibacter solisilvae sp. nov., isolated from forest soil, and emended description of the genus Ramlibacter.</title>
        <authorList>
            <person name="Lee H.J."/>
            <person name="Lee S.H."/>
            <person name="Lee S.S."/>
            <person name="Lee J.S."/>
            <person name="Kim Y."/>
            <person name="Kim S.C."/>
            <person name="Jeon C.O."/>
        </authorList>
    </citation>
    <scope>NUCLEOTIDE SEQUENCE [LARGE SCALE GENOMIC DNA]</scope>
    <source>
        <strain evidence="2 3">5-10</strain>
    </source>
</reference>
<dbReference type="Gene3D" id="2.120.10.30">
    <property type="entry name" value="TolB, C-terminal domain"/>
    <property type="match status" value="1"/>
</dbReference>
<feature type="domain" description="Glucose/Sorbosone dehydrogenase" evidence="1">
    <location>
        <begin position="9"/>
        <end position="355"/>
    </location>
</feature>
<protein>
    <recommendedName>
        <fullName evidence="1">Glucose/Sorbosone dehydrogenase domain-containing protein</fullName>
    </recommendedName>
</protein>
<dbReference type="Pfam" id="PF07995">
    <property type="entry name" value="GSDH"/>
    <property type="match status" value="1"/>
</dbReference>
<keyword evidence="3" id="KW-1185">Reference proteome</keyword>
<proteinExistence type="predicted"/>
<gene>
    <name evidence="2" type="ORF">UC35_19085</name>
</gene>
<evidence type="ECO:0000313" key="3">
    <source>
        <dbReference type="Proteomes" id="UP000070433"/>
    </source>
</evidence>
<dbReference type="InterPro" id="IPR011041">
    <property type="entry name" value="Quinoprot_gluc/sorb_DH_b-prop"/>
</dbReference>
<evidence type="ECO:0000259" key="1">
    <source>
        <dbReference type="Pfam" id="PF07995"/>
    </source>
</evidence>
<dbReference type="PANTHER" id="PTHR19328">
    <property type="entry name" value="HEDGEHOG-INTERACTING PROTEIN"/>
    <property type="match status" value="1"/>
</dbReference>